<dbReference type="InterPro" id="IPR036250">
    <property type="entry name" value="AcylCo_DH-like_C"/>
</dbReference>
<dbReference type="FunFam" id="1.20.140.10:FF:000032">
    <property type="entry name" value="Thermophilic desulfurizing enzyme family protein"/>
    <property type="match status" value="1"/>
</dbReference>
<evidence type="ECO:0000256" key="2">
    <source>
        <dbReference type="ARBA" id="ARBA00023002"/>
    </source>
</evidence>
<dbReference type="Proteomes" id="UP000838763">
    <property type="component" value="Unassembled WGS sequence"/>
</dbReference>
<dbReference type="GO" id="GO:0006552">
    <property type="term" value="P:L-leucine catabolic process"/>
    <property type="evidence" value="ECO:0007669"/>
    <property type="project" value="TreeGrafter"/>
</dbReference>
<dbReference type="InterPro" id="IPR013107">
    <property type="entry name" value="Acyl-CoA_DH_C"/>
</dbReference>
<dbReference type="PANTHER" id="PTHR43884:SF12">
    <property type="entry name" value="ISOVALERYL-COA DEHYDROGENASE, MITOCHONDRIAL-RELATED"/>
    <property type="match status" value="1"/>
</dbReference>
<protein>
    <recommendedName>
        <fullName evidence="3">Acyl-CoA dehydrogenase C-terminal domain-containing protein</fullName>
    </recommendedName>
</protein>
<sequence length="460" mass="49934">MRHESSGVEFVLASLSPCVAISTLHLAPYFGSIPDEYNPHAAKMTANGTAPAETDPAVYAEYKDKWAALPEDEAGWLQRARDVGAVLDVDAAQREKANKSPKAEIALLKHAGLLKALGPKKYGGGEQPLSVGSIGMLLGYHLLWSLTASIVGTTEQADKWQEIIISNNYFVGGAVNPRDGDLTIAQDGDNLVFNGFKNFSTGGVISDLTVLEGVLDGTENHIFAFVKSDQPGIQFQRNWDNIGLRLTESGSVKIENVTAPWADALGWDIEKKEPDLAFLGIPFASLLLPTIQLVFANFYLGIAQGALATASKYTVATTRAWPYGGENKQKGTDEFYVLSNYGNFHAHVRAAEALADQAGREIDAVYAKGTPDRSKVEAQDRGLLAETVASLKVVTTDTGLRVTAGVFEVTGARTTASKYGLDRFWRDIRTHTLHDPVAYKNKELGRFQLLGEVPEPTWYT</sequence>
<comment type="caution">
    <text evidence="4">The sequence shown here is derived from an EMBL/GenBank/DDBJ whole genome shotgun (WGS) entry which is preliminary data.</text>
</comment>
<dbReference type="FunFam" id="1.10.540.10:FF:000025">
    <property type="entry name" value="Related to Dibenzothiophene desulfurization enzyme C"/>
    <property type="match status" value="1"/>
</dbReference>
<reference evidence="4" key="1">
    <citation type="submission" date="2022-11" db="EMBL/GenBank/DDBJ databases">
        <authorList>
            <person name="Scott C."/>
            <person name="Bruce N."/>
        </authorList>
    </citation>
    <scope>NUCLEOTIDE SEQUENCE</scope>
</reference>
<dbReference type="GO" id="GO:0008470">
    <property type="term" value="F:3-methylbutanoyl-CoA dehydrogenase activity"/>
    <property type="evidence" value="ECO:0007669"/>
    <property type="project" value="TreeGrafter"/>
</dbReference>
<dbReference type="PANTHER" id="PTHR43884">
    <property type="entry name" value="ACYL-COA DEHYDROGENASE"/>
    <property type="match status" value="1"/>
</dbReference>
<keyword evidence="5" id="KW-1185">Reference proteome</keyword>
<dbReference type="Gene3D" id="1.20.140.10">
    <property type="entry name" value="Butyryl-CoA Dehydrogenase, subunit A, domain 3"/>
    <property type="match status" value="1"/>
</dbReference>
<gene>
    <name evidence="4" type="ORF">PPNO1_LOCUS2951</name>
</gene>
<dbReference type="AlphaFoldDB" id="A0A9P1GZI8"/>
<keyword evidence="1" id="KW-0285">Flavoprotein</keyword>
<evidence type="ECO:0000259" key="3">
    <source>
        <dbReference type="Pfam" id="PF08028"/>
    </source>
</evidence>
<organism evidence="4 5">
    <name type="scientific">Parascedosporium putredinis</name>
    <dbReference type="NCBI Taxonomy" id="1442378"/>
    <lineage>
        <taxon>Eukaryota</taxon>
        <taxon>Fungi</taxon>
        <taxon>Dikarya</taxon>
        <taxon>Ascomycota</taxon>
        <taxon>Pezizomycotina</taxon>
        <taxon>Sordariomycetes</taxon>
        <taxon>Hypocreomycetidae</taxon>
        <taxon>Microascales</taxon>
        <taxon>Microascaceae</taxon>
        <taxon>Parascedosporium</taxon>
    </lineage>
</organism>
<dbReference type="Gene3D" id="2.40.110.10">
    <property type="entry name" value="Butyryl-CoA Dehydrogenase, subunit A, domain 2"/>
    <property type="match status" value="1"/>
</dbReference>
<evidence type="ECO:0000256" key="1">
    <source>
        <dbReference type="ARBA" id="ARBA00022630"/>
    </source>
</evidence>
<keyword evidence="2" id="KW-0560">Oxidoreductase</keyword>
<name>A0A9P1GZI8_9PEZI</name>
<feature type="domain" description="Acyl-CoA dehydrogenase C-terminal" evidence="3">
    <location>
        <begin position="293"/>
        <end position="434"/>
    </location>
</feature>
<dbReference type="EMBL" id="CALLCH030000007">
    <property type="protein sequence ID" value="CAI4213201.1"/>
    <property type="molecule type" value="Genomic_DNA"/>
</dbReference>
<dbReference type="Pfam" id="PF08028">
    <property type="entry name" value="Acyl-CoA_dh_2"/>
    <property type="match status" value="1"/>
</dbReference>
<dbReference type="Gene3D" id="1.10.540.10">
    <property type="entry name" value="Acyl-CoA dehydrogenase/oxidase, N-terminal domain"/>
    <property type="match status" value="1"/>
</dbReference>
<dbReference type="InterPro" id="IPR009100">
    <property type="entry name" value="AcylCoA_DH/oxidase_NM_dom_sf"/>
</dbReference>
<proteinExistence type="predicted"/>
<dbReference type="OrthoDB" id="5356974at2759"/>
<evidence type="ECO:0000313" key="5">
    <source>
        <dbReference type="Proteomes" id="UP000838763"/>
    </source>
</evidence>
<evidence type="ECO:0000313" key="4">
    <source>
        <dbReference type="EMBL" id="CAI4213201.1"/>
    </source>
</evidence>
<dbReference type="FunFam" id="2.40.110.10:FF:000020">
    <property type="entry name" value="Putative acyl-CoA dehydrogenase YdbM"/>
    <property type="match status" value="1"/>
</dbReference>
<accession>A0A9P1GZI8</accession>
<dbReference type="SUPFAM" id="SSF47203">
    <property type="entry name" value="Acyl-CoA dehydrogenase C-terminal domain-like"/>
    <property type="match status" value="1"/>
</dbReference>
<dbReference type="SUPFAM" id="SSF56645">
    <property type="entry name" value="Acyl-CoA dehydrogenase NM domain-like"/>
    <property type="match status" value="1"/>
</dbReference>
<dbReference type="GO" id="GO:0050660">
    <property type="term" value="F:flavin adenine dinucleotide binding"/>
    <property type="evidence" value="ECO:0007669"/>
    <property type="project" value="InterPro"/>
</dbReference>
<dbReference type="InterPro" id="IPR037069">
    <property type="entry name" value="AcylCoA_DH/ox_N_sf"/>
</dbReference>
<dbReference type="InterPro" id="IPR046373">
    <property type="entry name" value="Acyl-CoA_Oxase/DH_mid-dom_sf"/>
</dbReference>